<sequence length="518" mass="61757">MKDLVGRSKNERKLDGIYNRQIKELIINKHKNEKRNSDIFLNLSKRSKNEDIPFPEIYEKDKKKKYMDSLKRNVEKNKKFESKDNNNVILEGEKEKNPKGENGCHNNINNTSNSNNNSVVTIYKGIYMIIYKHIYSKNKFSKSLTIFINLCINYMNNDNKHIFFFAFDKIINTFNEKYLYNDNHDILKNNIYTFYNNNETHIKCMISFFDKVINKIIDNRFVINYTYEQNEHTQKKENLQESLKGDEHITSLKEQNIQTKQHSYTNVDLCEKDNTPHYTIVHITKEEKQFLKALKIKVYYIIILFKLNDNFIFNKLIGIYRQIFEEIQKEYNLYEHDKTIQNNNNDGNNNNDDNNNNNNNNDDNNNNDNNNNNNNNDGNNNQDHVNDNDEIINNYFLFLKDKWILPNEYQIFKMKRKAFVKCLSNLYHFINVKWAKTSVESLLHDVYMKKFMFETCDEIIIENIQSSIKTNFNKRASKFESSHVLSIGESLNPVVDAREEKIVSIHGSHVWSNKQMDR</sequence>
<organism evidence="2">
    <name type="scientific">Plasmodium falciparum Santa Lucia</name>
    <dbReference type="NCBI Taxonomy" id="478859"/>
    <lineage>
        <taxon>Eukaryota</taxon>
        <taxon>Sar</taxon>
        <taxon>Alveolata</taxon>
        <taxon>Apicomplexa</taxon>
        <taxon>Aconoidasida</taxon>
        <taxon>Haemosporida</taxon>
        <taxon>Plasmodiidae</taxon>
        <taxon>Plasmodium</taxon>
        <taxon>Plasmodium (Laverania)</taxon>
    </lineage>
</organism>
<protein>
    <submittedName>
        <fullName evidence="2">Uncharacterized protein</fullName>
    </submittedName>
</protein>
<dbReference type="Proteomes" id="UP000030666">
    <property type="component" value="Unassembled WGS sequence"/>
</dbReference>
<reference evidence="2" key="1">
    <citation type="submission" date="2013-02" db="EMBL/GenBank/DDBJ databases">
        <title>The Genome Sequence of Plasmodium falciparum Santa Lucia.</title>
        <authorList>
            <consortium name="The Broad Institute Genome Sequencing Platform"/>
            <consortium name="The Broad Institute Genome Sequencing Center for Infectious Disease"/>
            <person name="Neafsey D."/>
            <person name="Cheeseman I."/>
            <person name="Volkman S."/>
            <person name="Adams J."/>
            <person name="Walker B."/>
            <person name="Young S.K."/>
            <person name="Zeng Q."/>
            <person name="Gargeya S."/>
            <person name="Fitzgerald M."/>
            <person name="Haas B."/>
            <person name="Abouelleil A."/>
            <person name="Alvarado L."/>
            <person name="Arachchi H.M."/>
            <person name="Berlin A.M."/>
            <person name="Chapman S.B."/>
            <person name="Dewar J."/>
            <person name="Goldberg J."/>
            <person name="Griggs A."/>
            <person name="Gujja S."/>
            <person name="Hansen M."/>
            <person name="Howarth C."/>
            <person name="Imamovic A."/>
            <person name="Larimer J."/>
            <person name="McCowan C."/>
            <person name="Murphy C."/>
            <person name="Neiman D."/>
            <person name="Pearson M."/>
            <person name="Priest M."/>
            <person name="Roberts A."/>
            <person name="Saif S."/>
            <person name="Shea T."/>
            <person name="Sisk P."/>
            <person name="Sykes S."/>
            <person name="Wortman J."/>
            <person name="Nusbaum C."/>
            <person name="Birren B."/>
        </authorList>
    </citation>
    <scope>NUCLEOTIDE SEQUENCE [LARGE SCALE GENOMIC DNA]</scope>
    <source>
        <strain evidence="2">Santa Lucia</strain>
    </source>
</reference>
<evidence type="ECO:0000313" key="2">
    <source>
        <dbReference type="EMBL" id="EUT91638.1"/>
    </source>
</evidence>
<name>W7FPM0_PLAFA</name>
<proteinExistence type="predicted"/>
<feature type="region of interest" description="Disordered" evidence="1">
    <location>
        <begin position="339"/>
        <end position="385"/>
    </location>
</feature>
<evidence type="ECO:0000256" key="1">
    <source>
        <dbReference type="SAM" id="MobiDB-lite"/>
    </source>
</evidence>
<gene>
    <name evidence="2" type="ORF">PFAG_00624</name>
</gene>
<dbReference type="EMBL" id="KE123476">
    <property type="protein sequence ID" value="EUT91638.1"/>
    <property type="molecule type" value="Genomic_DNA"/>
</dbReference>
<feature type="compositionally biased region" description="Low complexity" evidence="1">
    <location>
        <begin position="342"/>
        <end position="383"/>
    </location>
</feature>
<accession>W7FPM0</accession>
<dbReference type="AlphaFoldDB" id="W7FPM0"/>
<dbReference type="OrthoDB" id="361409at2759"/>